<evidence type="ECO:0008006" key="2">
    <source>
        <dbReference type="Google" id="ProtNLM"/>
    </source>
</evidence>
<proteinExistence type="predicted"/>
<sequence>MSGKQGFIKNIARMFCGHPVPADPPGPPVVKADIPLQAVHLLLADLFPQTLEKVHVSDKWYEITSIAEIRRFVKWDNANQFPYVKDLHDCDDFALALAGAFARYPQWSGYPVGIIWADSGQGPHAFIIAVAWPSIEEQWPRIYFIEPQSDWEISEENLQALSLQFLQL</sequence>
<dbReference type="Gene3D" id="3.30.460.70">
    <property type="match status" value="1"/>
</dbReference>
<protein>
    <recommendedName>
        <fullName evidence="2">Agglutinin C-terminal domain-containing protein</fullName>
    </recommendedName>
</protein>
<dbReference type="AlphaFoldDB" id="A0A0F9MBA5"/>
<comment type="caution">
    <text evidence="1">The sequence shown here is derived from an EMBL/GenBank/DDBJ whole genome shotgun (WGS) entry which is preliminary data.</text>
</comment>
<name>A0A0F9MBA5_9ZZZZ</name>
<gene>
    <name evidence="1" type="ORF">LCGC14_1111850</name>
</gene>
<evidence type="ECO:0000313" key="1">
    <source>
        <dbReference type="EMBL" id="KKN03034.1"/>
    </source>
</evidence>
<reference evidence="1" key="1">
    <citation type="journal article" date="2015" name="Nature">
        <title>Complex archaea that bridge the gap between prokaryotes and eukaryotes.</title>
        <authorList>
            <person name="Spang A."/>
            <person name="Saw J.H."/>
            <person name="Jorgensen S.L."/>
            <person name="Zaremba-Niedzwiedzka K."/>
            <person name="Martijn J."/>
            <person name="Lind A.E."/>
            <person name="van Eijk R."/>
            <person name="Schleper C."/>
            <person name="Guy L."/>
            <person name="Ettema T.J."/>
        </authorList>
    </citation>
    <scope>NUCLEOTIDE SEQUENCE</scope>
</reference>
<organism evidence="1">
    <name type="scientific">marine sediment metagenome</name>
    <dbReference type="NCBI Taxonomy" id="412755"/>
    <lineage>
        <taxon>unclassified sequences</taxon>
        <taxon>metagenomes</taxon>
        <taxon>ecological metagenomes</taxon>
    </lineage>
</organism>
<accession>A0A0F9MBA5</accession>
<dbReference type="EMBL" id="LAZR01005080">
    <property type="protein sequence ID" value="KKN03034.1"/>
    <property type="molecule type" value="Genomic_DNA"/>
</dbReference>